<dbReference type="SUPFAM" id="SSF57667">
    <property type="entry name" value="beta-beta-alpha zinc fingers"/>
    <property type="match status" value="1"/>
</dbReference>
<reference evidence="7" key="1">
    <citation type="submission" date="2020-12" db="EMBL/GenBank/DDBJ databases">
        <title>Metabolic potential, ecology and presence of endohyphal bacteria is reflected in genomic diversity of Mucoromycotina.</title>
        <authorList>
            <person name="Muszewska A."/>
            <person name="Okrasinska A."/>
            <person name="Steczkiewicz K."/>
            <person name="Drgas O."/>
            <person name="Orlowska M."/>
            <person name="Perlinska-Lenart U."/>
            <person name="Aleksandrzak-Piekarczyk T."/>
            <person name="Szatraj K."/>
            <person name="Zielenkiewicz U."/>
            <person name="Pilsyk S."/>
            <person name="Malc E."/>
            <person name="Mieczkowski P."/>
            <person name="Kruszewska J.S."/>
            <person name="Biernat P."/>
            <person name="Pawlowska J."/>
        </authorList>
    </citation>
    <scope>NUCLEOTIDE SEQUENCE</scope>
    <source>
        <strain evidence="7">CBS 226.32</strain>
    </source>
</reference>
<keyword evidence="2" id="KW-0677">Repeat</keyword>
<evidence type="ECO:0000256" key="5">
    <source>
        <dbReference type="PROSITE-ProRule" id="PRU00042"/>
    </source>
</evidence>
<dbReference type="SMART" id="SM00451">
    <property type="entry name" value="ZnF_U1"/>
    <property type="match status" value="6"/>
</dbReference>
<dbReference type="InterPro" id="IPR013087">
    <property type="entry name" value="Znf_C2H2_type"/>
</dbReference>
<dbReference type="SMART" id="SM00355">
    <property type="entry name" value="ZnF_C2H2"/>
    <property type="match status" value="11"/>
</dbReference>
<protein>
    <recommendedName>
        <fullName evidence="6">C2H2-type domain-containing protein</fullName>
    </recommendedName>
</protein>
<sequence length="562" mass="66232">MKLRKRHKRAIIYIKVEKPDNFIFDDVKIEDPEDIKLHEIQPALTSKTKMPAYNSDNNNSTSNKRIKKEILLSNSETKLNEISDRGSTVNNNEYHYQCGECNQKLANLSSVIKHQPDIYDPNHYCQTCDTKYSTKIRYRIHLRIAHHMILTPLRYVPKNGSNGQMETLYCDICKRQFDDRSYYRQHLKRTHKIELKVLADKEHIIKNPDILPKWNNQKNYCRSCEVTFINTRIFLLHCNLRHNVKPPKNILPDRYDPNFYCKICDITYKTSDSYGHHCRTVHPDSTITANARKCDPISYCKICERTFRMKFFYHRHMHNVHNIIDIYNSSVKPDVNDPNFYCRACDITLGAKTTFKRHLLTVHFLGRVDLEKLSLQNKPLQDVNNQLFDCRFCKKTYPSKKLYQQHLGINRETRLTRLSSKCSSYTSKLLPDPLDPNYYCFICDKTFKSLGYYRQHCKSIHRMKLDLIVRKVANSDAVIDINSPDFYCAKCDKYFAAKTSFTNHLKVLHSVELIRKRFAYPNAKINMSDPNNYCAKCDKCLATKKGFKYHLAHFHKLVFPSA</sequence>
<dbReference type="PROSITE" id="PS50157">
    <property type="entry name" value="ZINC_FINGER_C2H2_2"/>
    <property type="match status" value="3"/>
</dbReference>
<feature type="domain" description="C2H2-type" evidence="6">
    <location>
        <begin position="168"/>
        <end position="196"/>
    </location>
</feature>
<accession>A0A8H7R4B5</accession>
<dbReference type="GO" id="GO:0005634">
    <property type="term" value="C:nucleus"/>
    <property type="evidence" value="ECO:0007669"/>
    <property type="project" value="TreeGrafter"/>
</dbReference>
<dbReference type="GO" id="GO:0008270">
    <property type="term" value="F:zinc ion binding"/>
    <property type="evidence" value="ECO:0007669"/>
    <property type="project" value="UniProtKB-KW"/>
</dbReference>
<dbReference type="OrthoDB" id="427030at2759"/>
<evidence type="ECO:0000313" key="8">
    <source>
        <dbReference type="Proteomes" id="UP000650833"/>
    </source>
</evidence>
<name>A0A8H7R4B5_9FUNG</name>
<dbReference type="Gene3D" id="3.30.160.60">
    <property type="entry name" value="Classic Zinc Finger"/>
    <property type="match status" value="4"/>
</dbReference>
<dbReference type="Pfam" id="PF12874">
    <property type="entry name" value="zf-met"/>
    <property type="match status" value="3"/>
</dbReference>
<dbReference type="InterPro" id="IPR036236">
    <property type="entry name" value="Znf_C2H2_sf"/>
</dbReference>
<dbReference type="EMBL" id="JAEPRC010000210">
    <property type="protein sequence ID" value="KAG2203988.1"/>
    <property type="molecule type" value="Genomic_DNA"/>
</dbReference>
<keyword evidence="1" id="KW-0479">Metal-binding</keyword>
<keyword evidence="8" id="KW-1185">Reference proteome</keyword>
<organism evidence="7 8">
    <name type="scientific">Mucor plumbeus</name>
    <dbReference type="NCBI Taxonomy" id="97098"/>
    <lineage>
        <taxon>Eukaryota</taxon>
        <taxon>Fungi</taxon>
        <taxon>Fungi incertae sedis</taxon>
        <taxon>Mucoromycota</taxon>
        <taxon>Mucoromycotina</taxon>
        <taxon>Mucoromycetes</taxon>
        <taxon>Mucorales</taxon>
        <taxon>Mucorineae</taxon>
        <taxon>Mucoraceae</taxon>
        <taxon>Mucor</taxon>
    </lineage>
</organism>
<dbReference type="InterPro" id="IPR003604">
    <property type="entry name" value="Matrin/U1-like-C_Znf_C2H2"/>
</dbReference>
<evidence type="ECO:0000313" key="7">
    <source>
        <dbReference type="EMBL" id="KAG2203988.1"/>
    </source>
</evidence>
<evidence type="ECO:0000256" key="4">
    <source>
        <dbReference type="ARBA" id="ARBA00022833"/>
    </source>
</evidence>
<dbReference type="GO" id="GO:0000977">
    <property type="term" value="F:RNA polymerase II transcription regulatory region sequence-specific DNA binding"/>
    <property type="evidence" value="ECO:0007669"/>
    <property type="project" value="TreeGrafter"/>
</dbReference>
<keyword evidence="3 5" id="KW-0863">Zinc-finger</keyword>
<feature type="domain" description="C2H2-type" evidence="6">
    <location>
        <begin position="486"/>
        <end position="514"/>
    </location>
</feature>
<dbReference type="AlphaFoldDB" id="A0A8H7R4B5"/>
<dbReference type="GO" id="GO:0000981">
    <property type="term" value="F:DNA-binding transcription factor activity, RNA polymerase II-specific"/>
    <property type="evidence" value="ECO:0007669"/>
    <property type="project" value="TreeGrafter"/>
</dbReference>
<gene>
    <name evidence="7" type="ORF">INT46_007013</name>
</gene>
<evidence type="ECO:0000259" key="6">
    <source>
        <dbReference type="PROSITE" id="PS50157"/>
    </source>
</evidence>
<keyword evidence="4" id="KW-0862">Zinc</keyword>
<proteinExistence type="predicted"/>
<dbReference type="PANTHER" id="PTHR24379:SF127">
    <property type="entry name" value="BLOODY FINGERS-RELATED"/>
    <property type="match status" value="1"/>
</dbReference>
<dbReference type="Proteomes" id="UP000650833">
    <property type="component" value="Unassembled WGS sequence"/>
</dbReference>
<dbReference type="PANTHER" id="PTHR24379">
    <property type="entry name" value="KRAB AND ZINC FINGER DOMAIN-CONTAINING"/>
    <property type="match status" value="1"/>
</dbReference>
<evidence type="ECO:0000256" key="3">
    <source>
        <dbReference type="ARBA" id="ARBA00022771"/>
    </source>
</evidence>
<evidence type="ECO:0000256" key="2">
    <source>
        <dbReference type="ARBA" id="ARBA00022737"/>
    </source>
</evidence>
<feature type="domain" description="C2H2-type" evidence="6">
    <location>
        <begin position="438"/>
        <end position="461"/>
    </location>
</feature>
<dbReference type="PROSITE" id="PS00028">
    <property type="entry name" value="ZINC_FINGER_C2H2_1"/>
    <property type="match status" value="9"/>
</dbReference>
<evidence type="ECO:0000256" key="1">
    <source>
        <dbReference type="ARBA" id="ARBA00022723"/>
    </source>
</evidence>
<comment type="caution">
    <text evidence="7">The sequence shown here is derived from an EMBL/GenBank/DDBJ whole genome shotgun (WGS) entry which is preliminary data.</text>
</comment>